<gene>
    <name evidence="2 3" type="primary">rsfS</name>
    <name evidence="3" type="ORF">GCM10007377_04490</name>
</gene>
<dbReference type="GO" id="GO:0043023">
    <property type="term" value="F:ribosomal large subunit binding"/>
    <property type="evidence" value="ECO:0007669"/>
    <property type="project" value="TreeGrafter"/>
</dbReference>
<dbReference type="GO" id="GO:0005737">
    <property type="term" value="C:cytoplasm"/>
    <property type="evidence" value="ECO:0007669"/>
    <property type="project" value="UniProtKB-SubCell"/>
</dbReference>
<evidence type="ECO:0000256" key="1">
    <source>
        <dbReference type="ARBA" id="ARBA00010574"/>
    </source>
</evidence>
<dbReference type="GO" id="GO:0042256">
    <property type="term" value="P:cytosolic ribosome assembly"/>
    <property type="evidence" value="ECO:0007669"/>
    <property type="project" value="UniProtKB-UniRule"/>
</dbReference>
<dbReference type="RefSeq" id="WP_188354604.1">
    <property type="nucleotide sequence ID" value="NZ_BMDH01000001.1"/>
</dbReference>
<keyword evidence="2" id="KW-0678">Repressor</keyword>
<reference evidence="3" key="2">
    <citation type="submission" date="2020-09" db="EMBL/GenBank/DDBJ databases">
        <authorList>
            <person name="Sun Q."/>
            <person name="Sedlacek I."/>
        </authorList>
    </citation>
    <scope>NUCLEOTIDE SEQUENCE</scope>
    <source>
        <strain evidence="3">CCM 8606</strain>
    </source>
</reference>
<organism evidence="3 4">
    <name type="scientific">Galliscardovia ingluviei</name>
    <dbReference type="NCBI Taxonomy" id="1769422"/>
    <lineage>
        <taxon>Bacteria</taxon>
        <taxon>Bacillati</taxon>
        <taxon>Actinomycetota</taxon>
        <taxon>Actinomycetes</taxon>
        <taxon>Bifidobacteriales</taxon>
        <taxon>Bifidobacteriaceae</taxon>
        <taxon>Galliscardovia</taxon>
    </lineage>
</organism>
<comment type="caution">
    <text evidence="3">The sequence shown here is derived from an EMBL/GenBank/DDBJ whole genome shotgun (WGS) entry which is preliminary data.</text>
</comment>
<keyword evidence="4" id="KW-1185">Reference proteome</keyword>
<name>A0A8J3EXR9_9BIFI</name>
<comment type="similarity">
    <text evidence="1 2">Belongs to the Iojap/RsfS family.</text>
</comment>
<sequence length="121" mass="13273">MSAFAHSIELVQAVAAAADEVKAHDTVAIDVSEPLGITDAFVITAGSSDRQVIAIADEIEKKLAVEYSTKPRSREGNAEGMWILLDYGDIVVHVMHDDARAFYDIERLWRDCPQIDTGITN</sequence>
<dbReference type="Pfam" id="PF02410">
    <property type="entry name" value="RsfS"/>
    <property type="match status" value="1"/>
</dbReference>
<keyword evidence="2" id="KW-0810">Translation regulation</keyword>
<protein>
    <recommendedName>
        <fullName evidence="2">Ribosomal silencing factor RsfS</fullName>
    </recommendedName>
</protein>
<reference evidence="3" key="1">
    <citation type="journal article" date="2014" name="Int. J. Syst. Evol. Microbiol.">
        <title>Complete genome sequence of Corynebacterium casei LMG S-19264T (=DSM 44701T), isolated from a smear-ripened cheese.</title>
        <authorList>
            <consortium name="US DOE Joint Genome Institute (JGI-PGF)"/>
            <person name="Walter F."/>
            <person name="Albersmeier A."/>
            <person name="Kalinowski J."/>
            <person name="Ruckert C."/>
        </authorList>
    </citation>
    <scope>NUCLEOTIDE SEQUENCE</scope>
    <source>
        <strain evidence="3">CCM 8606</strain>
    </source>
</reference>
<evidence type="ECO:0000256" key="2">
    <source>
        <dbReference type="HAMAP-Rule" id="MF_01477"/>
    </source>
</evidence>
<dbReference type="Proteomes" id="UP000619536">
    <property type="component" value="Unassembled WGS sequence"/>
</dbReference>
<dbReference type="InterPro" id="IPR004394">
    <property type="entry name" value="Iojap/RsfS/C7orf30"/>
</dbReference>
<dbReference type="GO" id="GO:0090071">
    <property type="term" value="P:negative regulation of ribosome biogenesis"/>
    <property type="evidence" value="ECO:0007669"/>
    <property type="project" value="UniProtKB-UniRule"/>
</dbReference>
<comment type="function">
    <text evidence="2">Functions as a ribosomal silencing factor. Interacts with ribosomal protein uL14 (rplN), blocking formation of intersubunit bridge B8. Prevents association of the 30S and 50S ribosomal subunits and the formation of functional ribosomes, thus repressing translation.</text>
</comment>
<dbReference type="AlphaFoldDB" id="A0A8J3EXR9"/>
<keyword evidence="2" id="KW-0963">Cytoplasm</keyword>
<dbReference type="PANTHER" id="PTHR21043">
    <property type="entry name" value="IOJAP SUPERFAMILY ORTHOLOG"/>
    <property type="match status" value="1"/>
</dbReference>
<comment type="subunit">
    <text evidence="2">Interacts with ribosomal protein uL14 (rplN).</text>
</comment>
<dbReference type="EMBL" id="BMDH01000001">
    <property type="protein sequence ID" value="GGI13144.1"/>
    <property type="molecule type" value="Genomic_DNA"/>
</dbReference>
<dbReference type="GO" id="GO:0017148">
    <property type="term" value="P:negative regulation of translation"/>
    <property type="evidence" value="ECO:0007669"/>
    <property type="project" value="UniProtKB-UniRule"/>
</dbReference>
<comment type="subcellular location">
    <subcellularLocation>
        <location evidence="2">Cytoplasm</location>
    </subcellularLocation>
</comment>
<evidence type="ECO:0000313" key="4">
    <source>
        <dbReference type="Proteomes" id="UP000619536"/>
    </source>
</evidence>
<accession>A0A8J3EXR9</accession>
<dbReference type="InterPro" id="IPR043519">
    <property type="entry name" value="NT_sf"/>
</dbReference>
<proteinExistence type="inferred from homology"/>
<dbReference type="Gene3D" id="3.30.460.10">
    <property type="entry name" value="Beta Polymerase, domain 2"/>
    <property type="match status" value="1"/>
</dbReference>
<dbReference type="SUPFAM" id="SSF81301">
    <property type="entry name" value="Nucleotidyltransferase"/>
    <property type="match status" value="1"/>
</dbReference>
<dbReference type="NCBIfam" id="TIGR00090">
    <property type="entry name" value="rsfS_iojap_ybeB"/>
    <property type="match status" value="1"/>
</dbReference>
<dbReference type="HAMAP" id="MF_01477">
    <property type="entry name" value="Iojap_RsfS"/>
    <property type="match status" value="1"/>
</dbReference>
<dbReference type="PANTHER" id="PTHR21043:SF0">
    <property type="entry name" value="MITOCHONDRIAL ASSEMBLY OF RIBOSOMAL LARGE SUBUNIT PROTEIN 1"/>
    <property type="match status" value="1"/>
</dbReference>
<evidence type="ECO:0000313" key="3">
    <source>
        <dbReference type="EMBL" id="GGI13144.1"/>
    </source>
</evidence>